<evidence type="ECO:0000259" key="8">
    <source>
        <dbReference type="Pfam" id="PF12704"/>
    </source>
</evidence>
<feature type="domain" description="MacB-like periplasmic core" evidence="8">
    <location>
        <begin position="37"/>
        <end position="258"/>
    </location>
</feature>
<feature type="transmembrane region" description="Helical" evidence="6">
    <location>
        <begin position="765"/>
        <end position="788"/>
    </location>
</feature>
<evidence type="ECO:0000256" key="1">
    <source>
        <dbReference type="ARBA" id="ARBA00004651"/>
    </source>
</evidence>
<accession>A0A6B2H3I8</accession>
<evidence type="ECO:0000256" key="4">
    <source>
        <dbReference type="ARBA" id="ARBA00022989"/>
    </source>
</evidence>
<evidence type="ECO:0000259" key="7">
    <source>
        <dbReference type="Pfam" id="PF02687"/>
    </source>
</evidence>
<reference evidence="9 10" key="1">
    <citation type="submission" date="2020-01" db="EMBL/GenBank/DDBJ databases">
        <authorList>
            <person name="Kim M.K."/>
        </authorList>
    </citation>
    <scope>NUCLEOTIDE SEQUENCE [LARGE SCALE GENOMIC DNA]</scope>
    <source>
        <strain evidence="9 10">BT213</strain>
    </source>
</reference>
<evidence type="ECO:0000256" key="5">
    <source>
        <dbReference type="ARBA" id="ARBA00023136"/>
    </source>
</evidence>
<dbReference type="Proteomes" id="UP000478546">
    <property type="component" value="Unassembled WGS sequence"/>
</dbReference>
<keyword evidence="2" id="KW-1003">Cell membrane</keyword>
<evidence type="ECO:0000313" key="10">
    <source>
        <dbReference type="Proteomes" id="UP000478546"/>
    </source>
</evidence>
<dbReference type="InterPro" id="IPR003838">
    <property type="entry name" value="ABC3_permease_C"/>
</dbReference>
<keyword evidence="4 6" id="KW-1133">Transmembrane helix</keyword>
<protein>
    <submittedName>
        <fullName evidence="9">FtsX-like permease family protein</fullName>
    </submittedName>
</protein>
<comment type="caution">
    <text evidence="9">The sequence shown here is derived from an EMBL/GenBank/DDBJ whole genome shotgun (WGS) entry which is preliminary data.</text>
</comment>
<name>A0A6B2H3I8_9BACT</name>
<feature type="domain" description="ABC3 transporter permease C-terminal" evidence="7">
    <location>
        <begin position="303"/>
        <end position="419"/>
    </location>
</feature>
<evidence type="ECO:0000256" key="6">
    <source>
        <dbReference type="SAM" id="Phobius"/>
    </source>
</evidence>
<feature type="transmembrane region" description="Helical" evidence="6">
    <location>
        <begin position="348"/>
        <end position="371"/>
    </location>
</feature>
<dbReference type="EMBL" id="JAAEAA010000018">
    <property type="protein sequence ID" value="NDK56981.1"/>
    <property type="molecule type" value="Genomic_DNA"/>
</dbReference>
<feature type="transmembrane region" description="Helical" evidence="6">
    <location>
        <begin position="682"/>
        <end position="703"/>
    </location>
</feature>
<feature type="transmembrane region" description="Helical" evidence="6">
    <location>
        <begin position="731"/>
        <end position="750"/>
    </location>
</feature>
<proteinExistence type="predicted"/>
<evidence type="ECO:0000256" key="2">
    <source>
        <dbReference type="ARBA" id="ARBA00022475"/>
    </source>
</evidence>
<comment type="subcellular location">
    <subcellularLocation>
        <location evidence="1">Cell membrane</location>
        <topology evidence="1">Multi-pass membrane protein</topology>
    </subcellularLocation>
</comment>
<dbReference type="PANTHER" id="PTHR30572:SF18">
    <property type="entry name" value="ABC-TYPE MACROLIDE FAMILY EXPORT SYSTEM PERMEASE COMPONENT 2"/>
    <property type="match status" value="1"/>
</dbReference>
<dbReference type="GO" id="GO:0022857">
    <property type="term" value="F:transmembrane transporter activity"/>
    <property type="evidence" value="ECO:0007669"/>
    <property type="project" value="TreeGrafter"/>
</dbReference>
<gene>
    <name evidence="9" type="ORF">GWO68_13725</name>
</gene>
<sequence length="802" mass="89803">MLLDILRKELDQITPETMIKNYLKMAYRNLMRHKVFSLINISGLALGMTCSILILLWVRDELSFNRFHSDLDNLYRVRVIQHYPGAEDLNTDANPGPLAEALKAEMPEVKEVARMNWASTQLFSYGDKGLKLTGRYVDPAFLQMFTFPLLQGNAGQVLRQPNTMVITAEKAENLFGSADAALDKIVKVNNQQSYRITGVLKNIPENSSLEFDYLMPYKDLANDPMHEWTKRWGAYGIRTFVQLKPGTDINAFNKKIEPIITNHNKDDDSDVFVQAVADMYLYSDFRAGKVGGGRIANVRLFTIVALFILAIACINFMNLATARSAKRAKEVGVRKAIGADKSALVRQFMVESVLIALLALFLAANLAGMLLPQFNELTGKVITFDLSDPVLLAMLLGVAIVTGIVSGSYPAFFLSSFNPAVVLKGGVKMNKGVGVFRKGLVVFQFILSGLLIISTLVVYLQLHFIRTKNIGMDRENLVYMPIEGDLRDRYDVVKRELMNTSGIVAVSATDQSPIQVGNSTSLKWKGKDPNADILFSTLNVDYDLLQTLDIKLKSGREFSKEFGTDTAAFVINEEAARLMQLEEPVGEWLEWETKGHIIGVIKNFHSAPIQVKVQPLVMRLAPEYYNFILARIEPGKTTETLAAIERILKKHNPAFPFEYHFMDDEYEQIYKTEAIIGQLTKYFAGIAIFISCLGLFGLALFTAEQRTKEIGIRKVMGASVASIVFMLSKDFLKLVLVANVVALPLGWYLMNGWLQDYADRTELSWWIFAVACISTFIIAMVTLSFHALKTALANPITSLRTE</sequence>
<dbReference type="InterPro" id="IPR025857">
    <property type="entry name" value="MacB_PCD"/>
</dbReference>
<evidence type="ECO:0000313" key="9">
    <source>
        <dbReference type="EMBL" id="NDK56981.1"/>
    </source>
</evidence>
<dbReference type="Pfam" id="PF02687">
    <property type="entry name" value="FtsX"/>
    <property type="match status" value="2"/>
</dbReference>
<dbReference type="PANTHER" id="PTHR30572">
    <property type="entry name" value="MEMBRANE COMPONENT OF TRANSPORTER-RELATED"/>
    <property type="match status" value="1"/>
</dbReference>
<keyword evidence="3 6" id="KW-0812">Transmembrane</keyword>
<feature type="domain" description="ABC3 transporter permease C-terminal" evidence="7">
    <location>
        <begin position="683"/>
        <end position="782"/>
    </location>
</feature>
<keyword evidence="10" id="KW-1185">Reference proteome</keyword>
<dbReference type="InterPro" id="IPR050250">
    <property type="entry name" value="Macrolide_Exporter_MacB"/>
</dbReference>
<evidence type="ECO:0000256" key="3">
    <source>
        <dbReference type="ARBA" id="ARBA00022692"/>
    </source>
</evidence>
<feature type="transmembrane region" description="Helical" evidence="6">
    <location>
        <begin position="435"/>
        <end position="460"/>
    </location>
</feature>
<keyword evidence="5 6" id="KW-0472">Membrane</keyword>
<dbReference type="GO" id="GO:0005886">
    <property type="term" value="C:plasma membrane"/>
    <property type="evidence" value="ECO:0007669"/>
    <property type="project" value="UniProtKB-SubCell"/>
</dbReference>
<organism evidence="9 10">
    <name type="scientific">Pontibacter fetidus</name>
    <dbReference type="NCBI Taxonomy" id="2700082"/>
    <lineage>
        <taxon>Bacteria</taxon>
        <taxon>Pseudomonadati</taxon>
        <taxon>Bacteroidota</taxon>
        <taxon>Cytophagia</taxon>
        <taxon>Cytophagales</taxon>
        <taxon>Hymenobacteraceae</taxon>
        <taxon>Pontibacter</taxon>
    </lineage>
</organism>
<dbReference type="Pfam" id="PF12704">
    <property type="entry name" value="MacB_PCD"/>
    <property type="match status" value="1"/>
</dbReference>
<feature type="transmembrane region" description="Helical" evidence="6">
    <location>
        <begin position="300"/>
        <end position="320"/>
    </location>
</feature>
<dbReference type="AlphaFoldDB" id="A0A6B2H3I8"/>
<feature type="transmembrane region" description="Helical" evidence="6">
    <location>
        <begin position="391"/>
        <end position="414"/>
    </location>
</feature>
<dbReference type="RefSeq" id="WP_162347042.1">
    <property type="nucleotide sequence ID" value="NZ_JAAEAA010000018.1"/>
</dbReference>
<feature type="transmembrane region" description="Helical" evidence="6">
    <location>
        <begin position="35"/>
        <end position="58"/>
    </location>
</feature>